<feature type="region of interest" description="Disordered" evidence="1">
    <location>
        <begin position="26"/>
        <end position="47"/>
    </location>
</feature>
<protein>
    <submittedName>
        <fullName evidence="2">Uncharacterized protein</fullName>
    </submittedName>
</protein>
<evidence type="ECO:0000256" key="1">
    <source>
        <dbReference type="SAM" id="MobiDB-lite"/>
    </source>
</evidence>
<feature type="compositionally biased region" description="Low complexity" evidence="1">
    <location>
        <begin position="103"/>
        <end position="116"/>
    </location>
</feature>
<dbReference type="Proteomes" id="UP001549320">
    <property type="component" value="Unassembled WGS sequence"/>
</dbReference>
<evidence type="ECO:0000313" key="2">
    <source>
        <dbReference type="EMBL" id="MET4575158.1"/>
    </source>
</evidence>
<feature type="compositionally biased region" description="Basic and acidic residues" evidence="1">
    <location>
        <begin position="26"/>
        <end position="37"/>
    </location>
</feature>
<comment type="caution">
    <text evidence="2">The sequence shown here is derived from an EMBL/GenBank/DDBJ whole genome shotgun (WGS) entry which is preliminary data.</text>
</comment>
<organism evidence="2 3">
    <name type="scientific">Ottowia thiooxydans</name>
    <dbReference type="NCBI Taxonomy" id="219182"/>
    <lineage>
        <taxon>Bacteria</taxon>
        <taxon>Pseudomonadati</taxon>
        <taxon>Pseudomonadota</taxon>
        <taxon>Betaproteobacteria</taxon>
        <taxon>Burkholderiales</taxon>
        <taxon>Comamonadaceae</taxon>
        <taxon>Ottowia</taxon>
    </lineage>
</organism>
<gene>
    <name evidence="2" type="ORF">ABIE13_000255</name>
</gene>
<proteinExistence type="predicted"/>
<sequence length="124" mass="13479">MQRPIPPGASPSPSLAFFLAQAQDADAHLQHTDEESRPIQVGNSQTSSTIFHGRSFSESAIGYSSADSQSPIMERVHHLFPAGGQIPHSYDADATHQGVDSESWQSQADSQPDSQAELMFRMEP</sequence>
<accession>A0ABV2Q3J3</accession>
<reference evidence="2 3" key="1">
    <citation type="submission" date="2024-06" db="EMBL/GenBank/DDBJ databases">
        <title>Sorghum-associated microbial communities from plants grown in Nebraska, USA.</title>
        <authorList>
            <person name="Schachtman D."/>
        </authorList>
    </citation>
    <scope>NUCLEOTIDE SEQUENCE [LARGE SCALE GENOMIC DNA]</scope>
    <source>
        <strain evidence="2 3">2709</strain>
    </source>
</reference>
<dbReference type="EMBL" id="JBEPSH010000001">
    <property type="protein sequence ID" value="MET4575158.1"/>
    <property type="molecule type" value="Genomic_DNA"/>
</dbReference>
<name>A0ABV2Q3J3_9BURK</name>
<keyword evidence="3" id="KW-1185">Reference proteome</keyword>
<evidence type="ECO:0000313" key="3">
    <source>
        <dbReference type="Proteomes" id="UP001549320"/>
    </source>
</evidence>
<feature type="region of interest" description="Disordered" evidence="1">
    <location>
        <begin position="83"/>
        <end position="124"/>
    </location>
</feature>
<dbReference type="RefSeq" id="WP_354440440.1">
    <property type="nucleotide sequence ID" value="NZ_JBEPSH010000001.1"/>
</dbReference>